<reference key="2">
    <citation type="submission" date="2011-10" db="EMBL/GenBank/DDBJ databases">
        <title>The genome and transcriptome sequence of Clonorchis sinensis provide insights into the carcinogenic liver fluke.</title>
        <authorList>
            <person name="Wang X."/>
            <person name="Huang Y."/>
            <person name="Chen W."/>
            <person name="Liu H."/>
            <person name="Guo L."/>
            <person name="Chen Y."/>
            <person name="Luo F."/>
            <person name="Zhou W."/>
            <person name="Sun J."/>
            <person name="Mao Q."/>
            <person name="Liang P."/>
            <person name="Zhou C."/>
            <person name="Tian Y."/>
            <person name="Men J."/>
            <person name="Lv X."/>
            <person name="Huang L."/>
            <person name="Zhou J."/>
            <person name="Hu Y."/>
            <person name="Li R."/>
            <person name="Zhang F."/>
            <person name="Lei H."/>
            <person name="Li X."/>
            <person name="Hu X."/>
            <person name="Liang C."/>
            <person name="Xu J."/>
            <person name="Wu Z."/>
            <person name="Yu X."/>
        </authorList>
    </citation>
    <scope>NUCLEOTIDE SEQUENCE</scope>
    <source>
        <strain>Henan</strain>
    </source>
</reference>
<dbReference type="AlphaFoldDB" id="G7YPR0"/>
<sequence length="132" mass="15212">MQSSENNRAPHKRAGDEKYDSLRPILSRIHQFVGFQGYIIRDCYKQFDVHNIGLVTESQVNAFFKYIFPKFYRSFPGPTDISEAELTMLVERYKSNTHPGFVDYLAFERDLKELQVAEGVAKMGQPADVKVS</sequence>
<feature type="non-terminal residue" evidence="1">
    <location>
        <position position="132"/>
    </location>
</feature>
<reference evidence="1" key="1">
    <citation type="journal article" date="2011" name="Genome Biol.">
        <title>The draft genome of the carcinogenic human liver fluke Clonorchis sinensis.</title>
        <authorList>
            <person name="Wang X."/>
            <person name="Chen W."/>
            <person name="Huang Y."/>
            <person name="Sun J."/>
            <person name="Men J."/>
            <person name="Liu H."/>
            <person name="Luo F."/>
            <person name="Guo L."/>
            <person name="Lv X."/>
            <person name="Deng C."/>
            <person name="Zhou C."/>
            <person name="Fan Y."/>
            <person name="Li X."/>
            <person name="Huang L."/>
            <person name="Hu Y."/>
            <person name="Liang C."/>
            <person name="Hu X."/>
            <person name="Xu J."/>
            <person name="Yu X."/>
        </authorList>
    </citation>
    <scope>NUCLEOTIDE SEQUENCE [LARGE SCALE GENOMIC DNA]</scope>
    <source>
        <strain evidence="1">Henan</strain>
    </source>
</reference>
<proteinExistence type="predicted"/>
<dbReference type="Proteomes" id="UP000008909">
    <property type="component" value="Unassembled WGS sequence"/>
</dbReference>
<keyword evidence="2" id="KW-1185">Reference proteome</keyword>
<dbReference type="EMBL" id="DF143942">
    <property type="protein sequence ID" value="GAA54941.1"/>
    <property type="molecule type" value="Genomic_DNA"/>
</dbReference>
<evidence type="ECO:0000313" key="2">
    <source>
        <dbReference type="Proteomes" id="UP000008909"/>
    </source>
</evidence>
<evidence type="ECO:0000313" key="1">
    <source>
        <dbReference type="EMBL" id="GAA54941.1"/>
    </source>
</evidence>
<name>G7YPR0_CLOSI</name>
<protein>
    <submittedName>
        <fullName evidence="1">Uncharacterized protein</fullName>
    </submittedName>
</protein>
<organism evidence="1 2">
    <name type="scientific">Clonorchis sinensis</name>
    <name type="common">Chinese liver fluke</name>
    <dbReference type="NCBI Taxonomy" id="79923"/>
    <lineage>
        <taxon>Eukaryota</taxon>
        <taxon>Metazoa</taxon>
        <taxon>Spiralia</taxon>
        <taxon>Lophotrochozoa</taxon>
        <taxon>Platyhelminthes</taxon>
        <taxon>Trematoda</taxon>
        <taxon>Digenea</taxon>
        <taxon>Opisthorchiida</taxon>
        <taxon>Opisthorchiata</taxon>
        <taxon>Opisthorchiidae</taxon>
        <taxon>Clonorchis</taxon>
    </lineage>
</organism>
<accession>G7YPR0</accession>
<gene>
    <name evidence="1" type="ORF">CLF_106165</name>
</gene>